<dbReference type="EC" id="4.3.3.7" evidence="4 12"/>
<keyword evidence="15" id="KW-1185">Reference proteome</keyword>
<keyword evidence="8" id="KW-0457">Lysine biosynthesis</keyword>
<sequence>MMDDGPASIVALVTPLNYDHEVDLLALKRILDLHVASGTEGIVLFGSTGEGVLLSAKDRQEIFSYIFEEYHLSIPVWVACSHPCVSSVLSLIAETREFPIEGVMVACPMYIKPSQSGLIQYFSMIADQAHVPVMLYNIPSRTGCSLLPETVMILAQHNNISGIKDVEISEERMHAYHSIVKDFHVYSGDDQQVITCLHNGGRGIISVSGNIVPKLLKQLCESNQQGEHHIAYLIEKKLSPLNEILARNNNPSAIKWLMAEQGWLVNILKPPLSTISLDEQEGLASVFSSYEEYT</sequence>
<evidence type="ECO:0000256" key="9">
    <source>
        <dbReference type="ARBA" id="ARBA00023239"/>
    </source>
</evidence>
<dbReference type="InterPro" id="IPR005263">
    <property type="entry name" value="DapA"/>
</dbReference>
<dbReference type="SMART" id="SM01130">
    <property type="entry name" value="DHDPS"/>
    <property type="match status" value="1"/>
</dbReference>
<evidence type="ECO:0000256" key="5">
    <source>
        <dbReference type="ARBA" id="ARBA00022490"/>
    </source>
</evidence>
<evidence type="ECO:0000256" key="2">
    <source>
        <dbReference type="ARBA" id="ARBA00005120"/>
    </source>
</evidence>
<evidence type="ECO:0000256" key="7">
    <source>
        <dbReference type="ARBA" id="ARBA00022915"/>
    </source>
</evidence>
<dbReference type="EMBL" id="CP092900">
    <property type="protein sequence ID" value="UTC24975.1"/>
    <property type="molecule type" value="Genomic_DNA"/>
</dbReference>
<dbReference type="InterPro" id="IPR013785">
    <property type="entry name" value="Aldolase_TIM"/>
</dbReference>
<keyword evidence="5" id="KW-0963">Cytoplasm</keyword>
<protein>
    <recommendedName>
        <fullName evidence="4 12">4-hydroxy-tetrahydrodipicolinate synthase</fullName>
        <ecNumber evidence="4 12">4.3.3.7</ecNumber>
    </recommendedName>
</protein>
<dbReference type="InterPro" id="IPR002220">
    <property type="entry name" value="DapA-like"/>
</dbReference>
<gene>
    <name evidence="14" type="primary">dapA</name>
    <name evidence="14" type="ORF">MMH89_02300</name>
</gene>
<evidence type="ECO:0000256" key="12">
    <source>
        <dbReference type="NCBIfam" id="TIGR00674"/>
    </source>
</evidence>
<dbReference type="NCBIfam" id="TIGR00674">
    <property type="entry name" value="dapA"/>
    <property type="match status" value="1"/>
</dbReference>
<name>A0ABY5DKG3_9GAMM</name>
<evidence type="ECO:0000256" key="8">
    <source>
        <dbReference type="ARBA" id="ARBA00023154"/>
    </source>
</evidence>
<comment type="catalytic activity">
    <reaction evidence="11">
        <text>L-aspartate 4-semialdehyde + pyruvate = (2S,4S)-4-hydroxy-2,3,4,5-tetrahydrodipicolinate + H2O + H(+)</text>
        <dbReference type="Rhea" id="RHEA:34171"/>
        <dbReference type="ChEBI" id="CHEBI:15361"/>
        <dbReference type="ChEBI" id="CHEBI:15377"/>
        <dbReference type="ChEBI" id="CHEBI:15378"/>
        <dbReference type="ChEBI" id="CHEBI:67139"/>
        <dbReference type="ChEBI" id="CHEBI:537519"/>
        <dbReference type="EC" id="4.3.3.7"/>
    </reaction>
</comment>
<dbReference type="PANTHER" id="PTHR12128:SF66">
    <property type="entry name" value="4-HYDROXY-2-OXOGLUTARATE ALDOLASE, MITOCHONDRIAL"/>
    <property type="match status" value="1"/>
</dbReference>
<dbReference type="GO" id="GO:0008840">
    <property type="term" value="F:4-hydroxy-tetrahydrodipicolinate synthase activity"/>
    <property type="evidence" value="ECO:0007669"/>
    <property type="project" value="UniProtKB-EC"/>
</dbReference>
<dbReference type="Pfam" id="PF00701">
    <property type="entry name" value="DHDPS"/>
    <property type="match status" value="1"/>
</dbReference>
<dbReference type="Proteomes" id="UP001055955">
    <property type="component" value="Chromosome"/>
</dbReference>
<comment type="function">
    <text evidence="1">Catalyzes the condensation of (S)-aspartate-beta-semialdehyde [(S)-ASA] and pyruvate to 4-hydroxy-tetrahydrodipicolinate (HTPA).</text>
</comment>
<dbReference type="PIRSF" id="PIRSF001365">
    <property type="entry name" value="DHDPS"/>
    <property type="match status" value="1"/>
</dbReference>
<proteinExistence type="inferred from homology"/>
<evidence type="ECO:0000313" key="15">
    <source>
        <dbReference type="Proteomes" id="UP001055955"/>
    </source>
</evidence>
<evidence type="ECO:0000256" key="3">
    <source>
        <dbReference type="ARBA" id="ARBA00007592"/>
    </source>
</evidence>
<keyword evidence="9 13" id="KW-0456">Lyase</keyword>
<evidence type="ECO:0000256" key="1">
    <source>
        <dbReference type="ARBA" id="ARBA00003294"/>
    </source>
</evidence>
<reference evidence="14 15" key="1">
    <citation type="journal article" date="2022" name="Nat. Microbiol.">
        <title>The microbiome of a bacterivorous marine choanoflagellate contains a resource-demanding obligate bacterial associate.</title>
        <authorList>
            <person name="Needham D.M."/>
            <person name="Poirier C."/>
            <person name="Bachy C."/>
            <person name="George E.E."/>
            <person name="Wilken S."/>
            <person name="Yung C.C.M."/>
            <person name="Limardo A.J."/>
            <person name="Morando M."/>
            <person name="Sudek L."/>
            <person name="Malmstrom R.R."/>
            <person name="Keeling P.J."/>
            <person name="Santoro A.E."/>
            <person name="Worden A.Z."/>
        </authorList>
    </citation>
    <scope>NUCLEOTIDE SEQUENCE [LARGE SCALE GENOMIC DNA]</scope>
    <source>
        <strain evidence="14 15">Comchoano-1</strain>
    </source>
</reference>
<dbReference type="SUPFAM" id="SSF51569">
    <property type="entry name" value="Aldolase"/>
    <property type="match status" value="1"/>
</dbReference>
<keyword evidence="10" id="KW-0704">Schiff base</keyword>
<organism evidence="14 15">
    <name type="scientific">Candidatus Comchoanobacter bicostacola</name>
    <dbReference type="NCBI Taxonomy" id="2919598"/>
    <lineage>
        <taxon>Bacteria</taxon>
        <taxon>Pseudomonadati</taxon>
        <taxon>Pseudomonadota</taxon>
        <taxon>Gammaproteobacteria</taxon>
        <taxon>Candidatus Comchoanobacterales</taxon>
        <taxon>Candidatus Comchoanobacteraceae</taxon>
        <taxon>Candidatus Comchoanobacter</taxon>
    </lineage>
</organism>
<comment type="pathway">
    <text evidence="2">Amino-acid biosynthesis; L-lysine biosynthesis via DAP pathway; (S)-tetrahydrodipicolinate from L-aspartate: step 3/4.</text>
</comment>
<dbReference type="Gene3D" id="3.20.20.70">
    <property type="entry name" value="Aldolase class I"/>
    <property type="match status" value="1"/>
</dbReference>
<evidence type="ECO:0000256" key="11">
    <source>
        <dbReference type="ARBA" id="ARBA00047836"/>
    </source>
</evidence>
<comment type="similarity">
    <text evidence="3 13">Belongs to the DapA family.</text>
</comment>
<evidence type="ECO:0000313" key="14">
    <source>
        <dbReference type="EMBL" id="UTC24975.1"/>
    </source>
</evidence>
<evidence type="ECO:0000256" key="4">
    <source>
        <dbReference type="ARBA" id="ARBA00012086"/>
    </source>
</evidence>
<evidence type="ECO:0000256" key="10">
    <source>
        <dbReference type="ARBA" id="ARBA00023270"/>
    </source>
</evidence>
<evidence type="ECO:0000256" key="6">
    <source>
        <dbReference type="ARBA" id="ARBA00022605"/>
    </source>
</evidence>
<dbReference type="RefSeq" id="WP_258568764.1">
    <property type="nucleotide sequence ID" value="NZ_CP092900.1"/>
</dbReference>
<evidence type="ECO:0000256" key="13">
    <source>
        <dbReference type="PIRNR" id="PIRNR001365"/>
    </source>
</evidence>
<dbReference type="PRINTS" id="PR00146">
    <property type="entry name" value="DHPICSNTHASE"/>
</dbReference>
<dbReference type="PANTHER" id="PTHR12128">
    <property type="entry name" value="DIHYDRODIPICOLINATE SYNTHASE"/>
    <property type="match status" value="1"/>
</dbReference>
<keyword evidence="6" id="KW-0028">Amino-acid biosynthesis</keyword>
<keyword evidence="7" id="KW-0220">Diaminopimelate biosynthesis</keyword>
<accession>A0ABY5DKG3</accession>